<evidence type="ECO:0000256" key="1">
    <source>
        <dbReference type="SAM" id="MobiDB-lite"/>
    </source>
</evidence>
<organism evidence="2 3">
    <name type="scientific">Phytophthora infestans (strain T30-4)</name>
    <name type="common">Potato late blight agent</name>
    <dbReference type="NCBI Taxonomy" id="403677"/>
    <lineage>
        <taxon>Eukaryota</taxon>
        <taxon>Sar</taxon>
        <taxon>Stramenopiles</taxon>
        <taxon>Oomycota</taxon>
        <taxon>Peronosporomycetes</taxon>
        <taxon>Peronosporales</taxon>
        <taxon>Peronosporaceae</taxon>
        <taxon>Phytophthora</taxon>
    </lineage>
</organism>
<dbReference type="VEuPathDB" id="FungiDB:PITG_07520"/>
<evidence type="ECO:0000313" key="2">
    <source>
        <dbReference type="EMBL" id="EEY53880.1"/>
    </source>
</evidence>
<sequence>MVKSKAKRLAELADIPPDQPSQFSNAQCKRKEIAQGPLPITEKRALLSPAKMVTATPATPEGDRTTEILQPLRGVVGRLDKLERSQVKLEQPLETPTKD</sequence>
<reference evidence="3" key="1">
    <citation type="journal article" date="2009" name="Nature">
        <title>Genome sequence and analysis of the Irish potato famine pathogen Phytophthora infestans.</title>
        <authorList>
            <consortium name="The Broad Institute Genome Sequencing Platform"/>
            <person name="Haas B.J."/>
            <person name="Kamoun S."/>
            <person name="Zody M.C."/>
            <person name="Jiang R.H."/>
            <person name="Handsaker R.E."/>
            <person name="Cano L.M."/>
            <person name="Grabherr M."/>
            <person name="Kodira C.D."/>
            <person name="Raffaele S."/>
            <person name="Torto-Alalibo T."/>
            <person name="Bozkurt T.O."/>
            <person name="Ah-Fong A.M."/>
            <person name="Alvarado L."/>
            <person name="Anderson V.L."/>
            <person name="Armstrong M.R."/>
            <person name="Avrova A."/>
            <person name="Baxter L."/>
            <person name="Beynon J."/>
            <person name="Boevink P.C."/>
            <person name="Bollmann S.R."/>
            <person name="Bos J.I."/>
            <person name="Bulone V."/>
            <person name="Cai G."/>
            <person name="Cakir C."/>
            <person name="Carrington J.C."/>
            <person name="Chawner M."/>
            <person name="Conti L."/>
            <person name="Costanzo S."/>
            <person name="Ewan R."/>
            <person name="Fahlgren N."/>
            <person name="Fischbach M.A."/>
            <person name="Fugelstad J."/>
            <person name="Gilroy E.M."/>
            <person name="Gnerre S."/>
            <person name="Green P.J."/>
            <person name="Grenville-Briggs L.J."/>
            <person name="Griffith J."/>
            <person name="Grunwald N.J."/>
            <person name="Horn K."/>
            <person name="Horner N.R."/>
            <person name="Hu C.H."/>
            <person name="Huitema E."/>
            <person name="Jeong D.H."/>
            <person name="Jones A.M."/>
            <person name="Jones J.D."/>
            <person name="Jones R.W."/>
            <person name="Karlsson E.K."/>
            <person name="Kunjeti S.G."/>
            <person name="Lamour K."/>
            <person name="Liu Z."/>
            <person name="Ma L."/>
            <person name="Maclean D."/>
            <person name="Chibucos M.C."/>
            <person name="McDonald H."/>
            <person name="McWalters J."/>
            <person name="Meijer H.J."/>
            <person name="Morgan W."/>
            <person name="Morris P.F."/>
            <person name="Munro C.A."/>
            <person name="O'Neill K."/>
            <person name="Ospina-Giraldo M."/>
            <person name="Pinzon A."/>
            <person name="Pritchard L."/>
            <person name="Ramsahoye B."/>
            <person name="Ren Q."/>
            <person name="Restrepo S."/>
            <person name="Roy S."/>
            <person name="Sadanandom A."/>
            <person name="Savidor A."/>
            <person name="Schornack S."/>
            <person name="Schwartz D.C."/>
            <person name="Schumann U.D."/>
            <person name="Schwessinger B."/>
            <person name="Seyer L."/>
            <person name="Sharpe T."/>
            <person name="Silvar C."/>
            <person name="Song J."/>
            <person name="Studholme D.J."/>
            <person name="Sykes S."/>
            <person name="Thines M."/>
            <person name="van de Vondervoort P.J."/>
            <person name="Phuntumart V."/>
            <person name="Wawra S."/>
            <person name="Weide R."/>
            <person name="Win J."/>
            <person name="Young C."/>
            <person name="Zhou S."/>
            <person name="Fry W."/>
            <person name="Meyers B.C."/>
            <person name="van West P."/>
            <person name="Ristaino J."/>
            <person name="Govers F."/>
            <person name="Birch P.R."/>
            <person name="Whisson S.C."/>
            <person name="Judelson H.S."/>
            <person name="Nusbaum C."/>
        </authorList>
    </citation>
    <scope>NUCLEOTIDE SEQUENCE [LARGE SCALE GENOMIC DNA]</scope>
    <source>
        <strain evidence="3">T30-4</strain>
    </source>
</reference>
<name>D0N8J5_PHYIT</name>
<dbReference type="GeneID" id="9465723"/>
<accession>D0N8J5</accession>
<dbReference type="EMBL" id="DS028128">
    <property type="protein sequence ID" value="EEY53880.1"/>
    <property type="molecule type" value="Genomic_DNA"/>
</dbReference>
<feature type="region of interest" description="Disordered" evidence="1">
    <location>
        <begin position="1"/>
        <end position="27"/>
    </location>
</feature>
<gene>
    <name evidence="2" type="ORF">PITG_07520</name>
</gene>
<dbReference type="KEGG" id="pif:PITG_07520"/>
<evidence type="ECO:0000313" key="3">
    <source>
        <dbReference type="Proteomes" id="UP000006643"/>
    </source>
</evidence>
<keyword evidence="3" id="KW-1185">Reference proteome</keyword>
<dbReference type="RefSeq" id="XP_002904511.1">
    <property type="nucleotide sequence ID" value="XM_002904465.1"/>
</dbReference>
<dbReference type="AlphaFoldDB" id="D0N8J5"/>
<proteinExistence type="predicted"/>
<dbReference type="HOGENOM" id="CLU_2325294_0_0_1"/>
<dbReference type="Proteomes" id="UP000006643">
    <property type="component" value="Unassembled WGS sequence"/>
</dbReference>
<dbReference type="InParanoid" id="D0N8J5"/>
<protein>
    <submittedName>
        <fullName evidence="2">Uncharacterized protein</fullName>
    </submittedName>
</protein>